<dbReference type="Pfam" id="PF04185">
    <property type="entry name" value="Phosphoesterase"/>
    <property type="match status" value="1"/>
</dbReference>
<organism evidence="2 3">
    <name type="scientific">Lophium mytilinum</name>
    <dbReference type="NCBI Taxonomy" id="390894"/>
    <lineage>
        <taxon>Eukaryota</taxon>
        <taxon>Fungi</taxon>
        <taxon>Dikarya</taxon>
        <taxon>Ascomycota</taxon>
        <taxon>Pezizomycotina</taxon>
        <taxon>Dothideomycetes</taxon>
        <taxon>Pleosporomycetidae</taxon>
        <taxon>Mytilinidiales</taxon>
        <taxon>Mytilinidiaceae</taxon>
        <taxon>Lophium</taxon>
    </lineage>
</organism>
<reference evidence="2" key="1">
    <citation type="journal article" date="2020" name="Stud. Mycol.">
        <title>101 Dothideomycetes genomes: a test case for predicting lifestyles and emergence of pathogens.</title>
        <authorList>
            <person name="Haridas S."/>
            <person name="Albert R."/>
            <person name="Binder M."/>
            <person name="Bloem J."/>
            <person name="Labutti K."/>
            <person name="Salamov A."/>
            <person name="Andreopoulos B."/>
            <person name="Baker S."/>
            <person name="Barry K."/>
            <person name="Bills G."/>
            <person name="Bluhm B."/>
            <person name="Cannon C."/>
            <person name="Castanera R."/>
            <person name="Culley D."/>
            <person name="Daum C."/>
            <person name="Ezra D."/>
            <person name="Gonzalez J."/>
            <person name="Henrissat B."/>
            <person name="Kuo A."/>
            <person name="Liang C."/>
            <person name="Lipzen A."/>
            <person name="Lutzoni F."/>
            <person name="Magnuson J."/>
            <person name="Mondo S."/>
            <person name="Nolan M."/>
            <person name="Ohm R."/>
            <person name="Pangilinan J."/>
            <person name="Park H.-J."/>
            <person name="Ramirez L."/>
            <person name="Alfaro M."/>
            <person name="Sun H."/>
            <person name="Tritt A."/>
            <person name="Yoshinaga Y."/>
            <person name="Zwiers L.-H."/>
            <person name="Turgeon B."/>
            <person name="Goodwin S."/>
            <person name="Spatafora J."/>
            <person name="Crous P."/>
            <person name="Grigoriev I."/>
        </authorList>
    </citation>
    <scope>NUCLEOTIDE SEQUENCE</scope>
    <source>
        <strain evidence="2">CBS 269.34</strain>
    </source>
</reference>
<dbReference type="GO" id="GO:0042578">
    <property type="term" value="F:phosphoric ester hydrolase activity"/>
    <property type="evidence" value="ECO:0007669"/>
    <property type="project" value="UniProtKB-ARBA"/>
</dbReference>
<evidence type="ECO:0000313" key="3">
    <source>
        <dbReference type="Proteomes" id="UP000799750"/>
    </source>
</evidence>
<dbReference type="Gene3D" id="3.40.720.10">
    <property type="entry name" value="Alkaline Phosphatase, subunit A"/>
    <property type="match status" value="1"/>
</dbReference>
<dbReference type="EMBL" id="MU004184">
    <property type="protein sequence ID" value="KAF2499369.1"/>
    <property type="molecule type" value="Genomic_DNA"/>
</dbReference>
<proteinExistence type="predicted"/>
<accession>A0A6A6R4B9</accession>
<dbReference type="Proteomes" id="UP000799750">
    <property type="component" value="Unassembled WGS sequence"/>
</dbReference>
<dbReference type="AlphaFoldDB" id="A0A6A6R4B9"/>
<dbReference type="PANTHER" id="PTHR31956:SF1">
    <property type="entry name" value="NON-SPECIFIC PHOSPHOLIPASE C1"/>
    <property type="match status" value="1"/>
</dbReference>
<keyword evidence="1" id="KW-0378">Hydrolase</keyword>
<protein>
    <submittedName>
        <fullName evidence="2">PLC-E</fullName>
    </submittedName>
</protein>
<dbReference type="InterPro" id="IPR007312">
    <property type="entry name" value="Phosphoesterase"/>
</dbReference>
<evidence type="ECO:0000256" key="1">
    <source>
        <dbReference type="ARBA" id="ARBA00022801"/>
    </source>
</evidence>
<sequence>MESTSTSSFARWRRRLLVAASSIIIFILVVLMLPQVHNAPPPAFNIGHPSLPLTGSLKDVNHVVLFMQENRAFDHYFGSMAGIRGYSDPNVQVNADRPVWYQGVDTSLSDDTDHLLPWYLNHLGGSWPEASQCMVAGENGWHENQGALNGGLNNLWALNNTPWSWGHFKRDELPVHFGIAEGWTVADMYQESVIAMTNPNRVSWVSGSINAPGSPQTLDQGGVTIDNNETPGCEGDHLNCYPLKWKTVPEYYQDAGVSWQVYQDRNNFDDNPFAWFWQYQTALPWQPLSTRGVSFLHSLDAFYADALAGTLPQVSYIIGPEQLSEHPPYQPKDGAWLQKKVVDAVTKGASYNDTVLIISYDETGGWGDHVTPYHSPENTQGEWMKDPYGNLGDVYTGPGFRVPFYIVSPWTRGGHVFTEHADHISQIKFVEKWLETKGFNVTSDQVPPWRREHMSDLLNAFDFSHPDFSLPEIPEADTPSKDFWGRYDGYAKCEAKFPENRPPVPYGRQSEKGSLVSEEGFKKVRGQLTEGRYLVFEAFGWAVTNKDGRVGVSRASARHEKKAQRWVVHQDAPASDVFTVSSAADGLFIGEGLELVEGEREAQKLRFTNLGNGLGYAIWTSDGNPISLTKDGRI</sequence>
<keyword evidence="3" id="KW-1185">Reference proteome</keyword>
<name>A0A6A6R4B9_9PEZI</name>
<dbReference type="CDD" id="cd16014">
    <property type="entry name" value="PLC"/>
    <property type="match status" value="1"/>
</dbReference>
<gene>
    <name evidence="2" type="ORF">BU16DRAFT_480071</name>
</gene>
<evidence type="ECO:0000313" key="2">
    <source>
        <dbReference type="EMBL" id="KAF2499369.1"/>
    </source>
</evidence>
<dbReference type="InterPro" id="IPR017850">
    <property type="entry name" value="Alkaline_phosphatase_core_sf"/>
</dbReference>
<feature type="non-terminal residue" evidence="2">
    <location>
        <position position="634"/>
    </location>
</feature>
<dbReference type="PANTHER" id="PTHR31956">
    <property type="entry name" value="NON-SPECIFIC PHOSPHOLIPASE C4-RELATED"/>
    <property type="match status" value="1"/>
</dbReference>
<dbReference type="OrthoDB" id="5135119at2759"/>